<dbReference type="Gramene" id="TVU14992">
    <property type="protein sequence ID" value="TVU14992"/>
    <property type="gene ID" value="EJB05_38490"/>
</dbReference>
<feature type="non-terminal residue" evidence="4">
    <location>
        <position position="1"/>
    </location>
</feature>
<keyword evidence="5" id="KW-1185">Reference proteome</keyword>
<feature type="domain" description="Disease resistance R13L4/SHOC-2-like LRR" evidence="3">
    <location>
        <begin position="88"/>
        <end position="418"/>
    </location>
</feature>
<dbReference type="Pfam" id="PF23598">
    <property type="entry name" value="LRR_14"/>
    <property type="match status" value="1"/>
</dbReference>
<evidence type="ECO:0000256" key="1">
    <source>
        <dbReference type="ARBA" id="ARBA00022737"/>
    </source>
</evidence>
<reference evidence="4 5" key="1">
    <citation type="journal article" date="2019" name="Sci. Rep.">
        <title>A high-quality genome of Eragrostis curvula grass provides insights into Poaceae evolution and supports new strategies to enhance forage quality.</title>
        <authorList>
            <person name="Carballo J."/>
            <person name="Santos B.A.C.M."/>
            <person name="Zappacosta D."/>
            <person name="Garbus I."/>
            <person name="Selva J.P."/>
            <person name="Gallo C.A."/>
            <person name="Diaz A."/>
            <person name="Albertini E."/>
            <person name="Caccamo M."/>
            <person name="Echenique V."/>
        </authorList>
    </citation>
    <scope>NUCLEOTIDE SEQUENCE [LARGE SCALE GENOMIC DNA]</scope>
    <source>
        <strain evidence="5">cv. Victoria</strain>
        <tissue evidence="4">Leaf</tissue>
    </source>
</reference>
<dbReference type="SUPFAM" id="SSF52058">
    <property type="entry name" value="L domain-like"/>
    <property type="match status" value="1"/>
</dbReference>
<accession>A0A5J9TUC4</accession>
<sequence>MEDAADDYLNQLVQRNLLQVMMTNEFGRAKRFQIHDLMRELIVSRSAKEGLLVLSKEASEFDTSCNVRHLILDRYKSGDFPTQKMTSLRSFHAFKTDLDASLLSRFRLLTVLNLWYIPVNKLPSAVTNLLNLHYLGIRSTLIKELPQELGRLHKLQTLDAKWSMVQRLPSSITKLKGLRHLILFTRHGSDFRIMFPGKAVVLPDGMANLTCLQTLKYIEADENLIRSLGSLRQMRSLELSGMHEGSLVHLPSSISKMSYLVSLGIISRDANVELDLEPFSPPPLKLQKLTLKGRLTGCKLPSWFGCLSNLMESRLHSSELNEDSIGLLSSLPRLFDLSLWGAYKEKRLTFAARGYPFLTRLRLQDLPCLAHVEFQKGSLVNLKKLMLSYCANLIEVPQGIENLINLENLGLFGMPSELSRKIQESQESGGNHQANKHIIMVEDISVHQGTKTWYQLRIY</sequence>
<comment type="caution">
    <text evidence="4">The sequence shown here is derived from an EMBL/GenBank/DDBJ whole genome shotgun (WGS) entry which is preliminary data.</text>
</comment>
<organism evidence="4 5">
    <name type="scientific">Eragrostis curvula</name>
    <name type="common">weeping love grass</name>
    <dbReference type="NCBI Taxonomy" id="38414"/>
    <lineage>
        <taxon>Eukaryota</taxon>
        <taxon>Viridiplantae</taxon>
        <taxon>Streptophyta</taxon>
        <taxon>Embryophyta</taxon>
        <taxon>Tracheophyta</taxon>
        <taxon>Spermatophyta</taxon>
        <taxon>Magnoliopsida</taxon>
        <taxon>Liliopsida</taxon>
        <taxon>Poales</taxon>
        <taxon>Poaceae</taxon>
        <taxon>PACMAD clade</taxon>
        <taxon>Chloridoideae</taxon>
        <taxon>Eragrostideae</taxon>
        <taxon>Eragrostidinae</taxon>
        <taxon>Eragrostis</taxon>
    </lineage>
</organism>
<dbReference type="Pfam" id="PF23559">
    <property type="entry name" value="WHD_DRP"/>
    <property type="match status" value="1"/>
</dbReference>
<keyword evidence="1" id="KW-0677">Repeat</keyword>
<dbReference type="OrthoDB" id="598235at2759"/>
<gene>
    <name evidence="4" type="ORF">EJB05_38490</name>
</gene>
<evidence type="ECO:0008006" key="6">
    <source>
        <dbReference type="Google" id="ProtNLM"/>
    </source>
</evidence>
<protein>
    <recommendedName>
        <fullName evidence="6">NB-ARC domain-containing protein</fullName>
    </recommendedName>
</protein>
<dbReference type="Gene3D" id="3.80.10.10">
    <property type="entry name" value="Ribonuclease Inhibitor"/>
    <property type="match status" value="1"/>
</dbReference>
<dbReference type="PANTHER" id="PTHR47186">
    <property type="entry name" value="LEUCINE-RICH REPEAT-CONTAINING PROTEIN 57"/>
    <property type="match status" value="1"/>
</dbReference>
<evidence type="ECO:0000259" key="3">
    <source>
        <dbReference type="Pfam" id="PF23598"/>
    </source>
</evidence>
<dbReference type="Proteomes" id="UP000324897">
    <property type="component" value="Unassembled WGS sequence"/>
</dbReference>
<name>A0A5J9TUC4_9POAL</name>
<dbReference type="AlphaFoldDB" id="A0A5J9TUC4"/>
<dbReference type="InterPro" id="IPR058922">
    <property type="entry name" value="WHD_DRP"/>
</dbReference>
<proteinExistence type="predicted"/>
<dbReference type="PANTHER" id="PTHR47186:SF29">
    <property type="entry name" value="NB-ARC DOMAIN-CONTAINING PROTEIN"/>
    <property type="match status" value="1"/>
</dbReference>
<evidence type="ECO:0000259" key="2">
    <source>
        <dbReference type="Pfam" id="PF23559"/>
    </source>
</evidence>
<evidence type="ECO:0000313" key="5">
    <source>
        <dbReference type="Proteomes" id="UP000324897"/>
    </source>
</evidence>
<dbReference type="EMBL" id="RWGY01000031">
    <property type="protein sequence ID" value="TVU14992.1"/>
    <property type="molecule type" value="Genomic_DNA"/>
</dbReference>
<dbReference type="InterPro" id="IPR032675">
    <property type="entry name" value="LRR_dom_sf"/>
</dbReference>
<feature type="domain" description="Disease resistance protein winged helix" evidence="2">
    <location>
        <begin position="1"/>
        <end position="42"/>
    </location>
</feature>
<evidence type="ECO:0000313" key="4">
    <source>
        <dbReference type="EMBL" id="TVU14992.1"/>
    </source>
</evidence>
<dbReference type="InterPro" id="IPR055414">
    <property type="entry name" value="LRR_R13L4/SHOC2-like"/>
</dbReference>